<dbReference type="AlphaFoldDB" id="A0A2P5DEB2"/>
<comment type="caution">
    <text evidence="1">The sequence shown here is derived from an EMBL/GenBank/DDBJ whole genome shotgun (WGS) entry which is preliminary data.</text>
</comment>
<dbReference type="InParanoid" id="A0A2P5DEB2"/>
<sequence length="83" mass="9884">MKVRFSIECDFYFDQLRHEIASLHHALDRWAEDEQERGIRRPFMIIKDDEVHEYGMGCFRCENGELLRAQDHNAIESIELSEG</sequence>
<dbReference type="OrthoDB" id="10406811at2759"/>
<name>A0A2P5DEB2_TREOI</name>
<gene>
    <name evidence="1" type="ORF">TorRG33x02_254190</name>
</gene>
<keyword evidence="2" id="KW-1185">Reference proteome</keyword>
<evidence type="ECO:0000313" key="2">
    <source>
        <dbReference type="Proteomes" id="UP000237000"/>
    </source>
</evidence>
<reference evidence="2" key="1">
    <citation type="submission" date="2016-06" db="EMBL/GenBank/DDBJ databases">
        <title>Parallel loss of symbiosis genes in relatives of nitrogen-fixing non-legume Parasponia.</title>
        <authorList>
            <person name="Van Velzen R."/>
            <person name="Holmer R."/>
            <person name="Bu F."/>
            <person name="Rutten L."/>
            <person name="Van Zeijl A."/>
            <person name="Liu W."/>
            <person name="Santuari L."/>
            <person name="Cao Q."/>
            <person name="Sharma T."/>
            <person name="Shen D."/>
            <person name="Roswanjaya Y."/>
            <person name="Wardhani T."/>
            <person name="Kalhor M.S."/>
            <person name="Jansen J."/>
            <person name="Van den Hoogen J."/>
            <person name="Gungor B."/>
            <person name="Hartog M."/>
            <person name="Hontelez J."/>
            <person name="Verver J."/>
            <person name="Yang W.-C."/>
            <person name="Schijlen E."/>
            <person name="Repin R."/>
            <person name="Schilthuizen M."/>
            <person name="Schranz E."/>
            <person name="Heidstra R."/>
            <person name="Miyata K."/>
            <person name="Fedorova E."/>
            <person name="Kohlen W."/>
            <person name="Bisseling T."/>
            <person name="Smit S."/>
            <person name="Geurts R."/>
        </authorList>
    </citation>
    <scope>NUCLEOTIDE SEQUENCE [LARGE SCALE GENOMIC DNA]</scope>
    <source>
        <strain evidence="2">cv. RG33-2</strain>
    </source>
</reference>
<accession>A0A2P5DEB2</accession>
<dbReference type="Proteomes" id="UP000237000">
    <property type="component" value="Unassembled WGS sequence"/>
</dbReference>
<organism evidence="1 2">
    <name type="scientific">Trema orientale</name>
    <name type="common">Charcoal tree</name>
    <name type="synonym">Celtis orientalis</name>
    <dbReference type="NCBI Taxonomy" id="63057"/>
    <lineage>
        <taxon>Eukaryota</taxon>
        <taxon>Viridiplantae</taxon>
        <taxon>Streptophyta</taxon>
        <taxon>Embryophyta</taxon>
        <taxon>Tracheophyta</taxon>
        <taxon>Spermatophyta</taxon>
        <taxon>Magnoliopsida</taxon>
        <taxon>eudicotyledons</taxon>
        <taxon>Gunneridae</taxon>
        <taxon>Pentapetalae</taxon>
        <taxon>rosids</taxon>
        <taxon>fabids</taxon>
        <taxon>Rosales</taxon>
        <taxon>Cannabaceae</taxon>
        <taxon>Trema</taxon>
    </lineage>
</organism>
<protein>
    <submittedName>
        <fullName evidence="1">Uncharacterized protein</fullName>
    </submittedName>
</protein>
<evidence type="ECO:0000313" key="1">
    <source>
        <dbReference type="EMBL" id="PON71623.1"/>
    </source>
</evidence>
<dbReference type="EMBL" id="JXTC01000276">
    <property type="protein sequence ID" value="PON71623.1"/>
    <property type="molecule type" value="Genomic_DNA"/>
</dbReference>
<proteinExistence type="predicted"/>